<dbReference type="EMBL" id="GG745337">
    <property type="protein sequence ID" value="KNE61166.1"/>
    <property type="molecule type" value="Genomic_DNA"/>
</dbReference>
<dbReference type="OrthoDB" id="5567932at2759"/>
<evidence type="ECO:0000313" key="3">
    <source>
        <dbReference type="Proteomes" id="UP000054350"/>
    </source>
</evidence>
<feature type="region of interest" description="Disordered" evidence="1">
    <location>
        <begin position="144"/>
        <end position="169"/>
    </location>
</feature>
<feature type="compositionally biased region" description="Low complexity" evidence="1">
    <location>
        <begin position="630"/>
        <end position="639"/>
    </location>
</feature>
<feature type="region of interest" description="Disordered" evidence="1">
    <location>
        <begin position="555"/>
        <end position="574"/>
    </location>
</feature>
<proteinExistence type="predicted"/>
<organism evidence="2 3">
    <name type="scientific">Allomyces macrogynus (strain ATCC 38327)</name>
    <name type="common">Allomyces javanicus var. macrogynus</name>
    <dbReference type="NCBI Taxonomy" id="578462"/>
    <lineage>
        <taxon>Eukaryota</taxon>
        <taxon>Fungi</taxon>
        <taxon>Fungi incertae sedis</taxon>
        <taxon>Blastocladiomycota</taxon>
        <taxon>Blastocladiomycetes</taxon>
        <taxon>Blastocladiales</taxon>
        <taxon>Blastocladiaceae</taxon>
        <taxon>Allomyces</taxon>
    </lineage>
</organism>
<gene>
    <name evidence="2" type="ORF">AMAG_06917</name>
</gene>
<reference evidence="3" key="2">
    <citation type="submission" date="2009-11" db="EMBL/GenBank/DDBJ databases">
        <title>The Genome Sequence of Allomyces macrogynus strain ATCC 38327.</title>
        <authorList>
            <consortium name="The Broad Institute Genome Sequencing Platform"/>
            <person name="Russ C."/>
            <person name="Cuomo C."/>
            <person name="Shea T."/>
            <person name="Young S.K."/>
            <person name="Zeng Q."/>
            <person name="Koehrsen M."/>
            <person name="Haas B."/>
            <person name="Borodovsky M."/>
            <person name="Guigo R."/>
            <person name="Alvarado L."/>
            <person name="Berlin A."/>
            <person name="Borenstein D."/>
            <person name="Chen Z."/>
            <person name="Engels R."/>
            <person name="Freedman E."/>
            <person name="Gellesch M."/>
            <person name="Goldberg J."/>
            <person name="Griggs A."/>
            <person name="Gujja S."/>
            <person name="Heiman D."/>
            <person name="Hepburn T."/>
            <person name="Howarth C."/>
            <person name="Jen D."/>
            <person name="Larson L."/>
            <person name="Lewis B."/>
            <person name="Mehta T."/>
            <person name="Park D."/>
            <person name="Pearson M."/>
            <person name="Roberts A."/>
            <person name="Saif S."/>
            <person name="Shenoy N."/>
            <person name="Sisk P."/>
            <person name="Stolte C."/>
            <person name="Sykes S."/>
            <person name="Walk T."/>
            <person name="White J."/>
            <person name="Yandava C."/>
            <person name="Burger G."/>
            <person name="Gray M.W."/>
            <person name="Holland P.W.H."/>
            <person name="King N."/>
            <person name="Lang F.B.F."/>
            <person name="Roger A.J."/>
            <person name="Ruiz-Trillo I."/>
            <person name="Lander E."/>
            <person name="Nusbaum C."/>
        </authorList>
    </citation>
    <scope>NUCLEOTIDE SEQUENCE [LARGE SCALE GENOMIC DNA]</scope>
    <source>
        <strain evidence="3">ATCC 38327</strain>
    </source>
</reference>
<evidence type="ECO:0000256" key="1">
    <source>
        <dbReference type="SAM" id="MobiDB-lite"/>
    </source>
</evidence>
<feature type="region of interest" description="Disordered" evidence="1">
    <location>
        <begin position="624"/>
        <end position="649"/>
    </location>
</feature>
<accession>A0A0L0SF87</accession>
<dbReference type="AlphaFoldDB" id="A0A0L0SF87"/>
<dbReference type="VEuPathDB" id="FungiDB:AMAG_06917"/>
<evidence type="ECO:0000313" key="2">
    <source>
        <dbReference type="EMBL" id="KNE61166.1"/>
    </source>
</evidence>
<dbReference type="Proteomes" id="UP000054350">
    <property type="component" value="Unassembled WGS sequence"/>
</dbReference>
<protein>
    <submittedName>
        <fullName evidence="2">Uncharacterized protein</fullName>
    </submittedName>
</protein>
<sequence>MAPTAIEIRLPTTWADVDAGIVWLLEDPLLVPTHMATNDPDAPARIILGFDTEVDITRGSHTLTDAWATRNFPSTFQIGAASRALIVPLFDLVVRHRAPISQALRRLLAADDRIIWAGVGLTRDLGPLKTLDSAIKTMWTAHDRDEDTGEPMDVDGEEDEVGPEYGLAPPPDRVVDIDRVVKPWNIPSNLEDLTFQLTSVPLRHIEAITTAATPDAPLPSDLLPTWEWDDGLATQPVTGIEDAALVPVHAHEPTSVSDKTADCIHCSAHATAPPHYALSEEAMLGLGSVASGTYPHLGIGWKCLSLSTSPWDRDPRHWSLGMLIYAGLDAVASRAIAVAVQADPIAYMMPRVPFRRYANGPSVLVQLRQIFAYVLHTRGGRKGKPGIPLDVAVRFIRTMHLIKGAGGHSAAILARGTEILLQSGILVVEPRDPAEETPINIVDEDTGRPLSPDSSVQVETPFASWRLVHVCPRRPLLDVPDPTPPATDADLVAQLALGLPRVPGLVRTPDLAVQYLVDHHVDLVFLPDTRAFPVARKWWADIDPELRHRVLTNPTTLVPTKPGKSGGSGDAKEPKRARYWIDADAGAPADDVLPTLDADQWVAHVAQFVREYAWLMRELEARVARRDRSPSPARRSPDRAPTPTPLRTPLLLDDAIWNGVTGDGASEMLTTAAAAADAPPTTLPTTMKFSVARLASIVATCSPWSKPPASKHAAHGGIERAIALAFCDPAALASVESTSTPLTPRPGKHYTRLVAHVPAVRPPSIPRITDAHPRLASAIVTVLDRMGTPAIAADTLLRKLLFVPVPAVMAAAPASLVERAALVVHAVRELQEAGQVDVRREHIGHGSRTYAEWVVVRVHPMLDAEKRVEGKDAVAPAVPDQDTVVVMRS</sequence>
<name>A0A0L0SF87_ALLM3</name>
<feature type="compositionally biased region" description="Acidic residues" evidence="1">
    <location>
        <begin position="146"/>
        <end position="162"/>
    </location>
</feature>
<keyword evidence="3" id="KW-1185">Reference proteome</keyword>
<reference evidence="2 3" key="1">
    <citation type="submission" date="2009-11" db="EMBL/GenBank/DDBJ databases">
        <title>Annotation of Allomyces macrogynus ATCC 38327.</title>
        <authorList>
            <consortium name="The Broad Institute Genome Sequencing Platform"/>
            <person name="Russ C."/>
            <person name="Cuomo C."/>
            <person name="Burger G."/>
            <person name="Gray M.W."/>
            <person name="Holland P.W.H."/>
            <person name="King N."/>
            <person name="Lang F.B.F."/>
            <person name="Roger A.J."/>
            <person name="Ruiz-Trillo I."/>
            <person name="Young S.K."/>
            <person name="Zeng Q."/>
            <person name="Gargeya S."/>
            <person name="Fitzgerald M."/>
            <person name="Haas B."/>
            <person name="Abouelleil A."/>
            <person name="Alvarado L."/>
            <person name="Arachchi H.M."/>
            <person name="Berlin A."/>
            <person name="Chapman S.B."/>
            <person name="Gearin G."/>
            <person name="Goldberg J."/>
            <person name="Griggs A."/>
            <person name="Gujja S."/>
            <person name="Hansen M."/>
            <person name="Heiman D."/>
            <person name="Howarth C."/>
            <person name="Larimer J."/>
            <person name="Lui A."/>
            <person name="MacDonald P.J.P."/>
            <person name="McCowen C."/>
            <person name="Montmayeur A."/>
            <person name="Murphy C."/>
            <person name="Neiman D."/>
            <person name="Pearson M."/>
            <person name="Priest M."/>
            <person name="Roberts A."/>
            <person name="Saif S."/>
            <person name="Shea T."/>
            <person name="Sisk P."/>
            <person name="Stolte C."/>
            <person name="Sykes S."/>
            <person name="Wortman J."/>
            <person name="Nusbaum C."/>
            <person name="Birren B."/>
        </authorList>
    </citation>
    <scope>NUCLEOTIDE SEQUENCE [LARGE SCALE GENOMIC DNA]</scope>
    <source>
        <strain evidence="2 3">ATCC 38327</strain>
    </source>
</reference>